<sequence length="252" mass="27663">MDEDLPPPIDSPSDAPGRLGEFVSLSSRERSALAGLLEPVQHWPRHHVLRHEAAEPAHLYLLTHGWVASSIALASGKQQIVKVHLPGDLLGAPSLCFTTTVDCLTAMTPIAVHAISRSRLIATFEAFPRIALSLFLSAQKERVALMESLAVVGQAPAHVRIAATLTNLFDRLSERGDAPGGMFHMPLTQRDLGDLIGITPVHVNRTLREMDRLHLIKRSDQTISLLDVDRLRRIAGLPIRRYVFGSNRIASV</sequence>
<proteinExistence type="predicted"/>
<gene>
    <name evidence="1" type="ORF">PZA08_09370</name>
</gene>
<reference evidence="1" key="1">
    <citation type="submission" date="2023-03" db="EMBL/GenBank/DDBJ databases">
        <title>Genome sequence of Brevundimonas nasdae SJTX8.</title>
        <authorList>
            <person name="Liang R."/>
        </authorList>
    </citation>
    <scope>NUCLEOTIDE SEQUENCE</scope>
    <source>
        <strain evidence="1">X8</strain>
    </source>
</reference>
<accession>A0ACD4VLZ6</accession>
<dbReference type="EMBL" id="CP119180">
    <property type="protein sequence ID" value="WOB77549.1"/>
    <property type="molecule type" value="Genomic_DNA"/>
</dbReference>
<dbReference type="Proteomes" id="UP001302493">
    <property type="component" value="Chromosome"/>
</dbReference>
<protein>
    <submittedName>
        <fullName evidence="1">Crp/Fnr family transcriptional regulator</fullName>
    </submittedName>
</protein>
<keyword evidence="2" id="KW-1185">Reference proteome</keyword>
<organism evidence="1 2">
    <name type="scientific">Brevundimonas nasdae</name>
    <dbReference type="NCBI Taxonomy" id="172043"/>
    <lineage>
        <taxon>Bacteria</taxon>
        <taxon>Pseudomonadati</taxon>
        <taxon>Pseudomonadota</taxon>
        <taxon>Alphaproteobacteria</taxon>
        <taxon>Caulobacterales</taxon>
        <taxon>Caulobacteraceae</taxon>
        <taxon>Brevundimonas</taxon>
    </lineage>
</organism>
<name>A0ACD4VLZ6_9CAUL</name>
<evidence type="ECO:0000313" key="1">
    <source>
        <dbReference type="EMBL" id="WOB77549.1"/>
    </source>
</evidence>
<evidence type="ECO:0000313" key="2">
    <source>
        <dbReference type="Proteomes" id="UP001302493"/>
    </source>
</evidence>